<dbReference type="Gene3D" id="1.10.287.950">
    <property type="entry name" value="Methyl-accepting chemotaxis protein"/>
    <property type="match status" value="1"/>
</dbReference>
<dbReference type="RefSeq" id="WP_268039620.1">
    <property type="nucleotide sequence ID" value="NZ_JAPQER010000001.1"/>
</dbReference>
<proteinExistence type="inferred from homology"/>
<dbReference type="SUPFAM" id="SSF58104">
    <property type="entry name" value="Methyl-accepting chemotaxis protein (MCP) signaling domain"/>
    <property type="match status" value="1"/>
</dbReference>
<feature type="transmembrane region" description="Helical" evidence="4">
    <location>
        <begin position="55"/>
        <end position="78"/>
    </location>
</feature>
<dbReference type="Proteomes" id="UP001078443">
    <property type="component" value="Unassembled WGS sequence"/>
</dbReference>
<dbReference type="PANTHER" id="PTHR32089">
    <property type="entry name" value="METHYL-ACCEPTING CHEMOTAXIS PROTEIN MCPB"/>
    <property type="match status" value="1"/>
</dbReference>
<dbReference type="EMBL" id="JAPQER010000001">
    <property type="protein sequence ID" value="MCY6483368.1"/>
    <property type="molecule type" value="Genomic_DNA"/>
</dbReference>
<evidence type="ECO:0000256" key="1">
    <source>
        <dbReference type="ARBA" id="ARBA00023224"/>
    </source>
</evidence>
<evidence type="ECO:0000256" key="3">
    <source>
        <dbReference type="PROSITE-ProRule" id="PRU00284"/>
    </source>
</evidence>
<keyword evidence="4" id="KW-0472">Membrane</keyword>
<dbReference type="PROSITE" id="PS50111">
    <property type="entry name" value="CHEMOTAXIS_TRANSDUC_2"/>
    <property type="match status" value="1"/>
</dbReference>
<reference evidence="7" key="1">
    <citation type="submission" date="2022-12" db="EMBL/GenBank/DDBJ databases">
        <authorList>
            <person name="Wang J."/>
        </authorList>
    </citation>
    <scope>NUCLEOTIDE SEQUENCE</scope>
    <source>
        <strain evidence="7">HY-45-18</strain>
    </source>
</reference>
<keyword evidence="4" id="KW-0812">Transmembrane</keyword>
<evidence type="ECO:0000259" key="6">
    <source>
        <dbReference type="PROSITE" id="PS50885"/>
    </source>
</evidence>
<dbReference type="PANTHER" id="PTHR32089:SF112">
    <property type="entry name" value="LYSOZYME-LIKE PROTEIN-RELATED"/>
    <property type="match status" value="1"/>
</dbReference>
<dbReference type="InterPro" id="IPR004089">
    <property type="entry name" value="MCPsignal_dom"/>
</dbReference>
<feature type="domain" description="Methyl-accepting transducer" evidence="5">
    <location>
        <begin position="152"/>
        <end position="402"/>
    </location>
</feature>
<evidence type="ECO:0000313" key="8">
    <source>
        <dbReference type="Proteomes" id="UP001078443"/>
    </source>
</evidence>
<keyword evidence="1 3" id="KW-0807">Transducer</keyword>
<feature type="domain" description="HAMP" evidence="6">
    <location>
        <begin position="79"/>
        <end position="133"/>
    </location>
</feature>
<dbReference type="PROSITE" id="PS50885">
    <property type="entry name" value="HAMP"/>
    <property type="match status" value="1"/>
</dbReference>
<dbReference type="SMART" id="SM00283">
    <property type="entry name" value="MA"/>
    <property type="match status" value="1"/>
</dbReference>
<evidence type="ECO:0000256" key="2">
    <source>
        <dbReference type="ARBA" id="ARBA00029447"/>
    </source>
</evidence>
<keyword evidence="8" id="KW-1185">Reference proteome</keyword>
<gene>
    <name evidence="7" type="ORF">OW763_03225</name>
</gene>
<protein>
    <submittedName>
        <fullName evidence="7">Methyl-accepting chemotaxis protein</fullName>
    </submittedName>
</protein>
<feature type="transmembrane region" description="Helical" evidence="4">
    <location>
        <begin position="21"/>
        <end position="43"/>
    </location>
</feature>
<evidence type="ECO:0000313" key="7">
    <source>
        <dbReference type="EMBL" id="MCY6483368.1"/>
    </source>
</evidence>
<comment type="caution">
    <text evidence="7">The sequence shown here is derived from an EMBL/GenBank/DDBJ whole genome shotgun (WGS) entry which is preliminary data.</text>
</comment>
<evidence type="ECO:0000256" key="4">
    <source>
        <dbReference type="SAM" id="Phobius"/>
    </source>
</evidence>
<comment type="similarity">
    <text evidence="2">Belongs to the methyl-accepting chemotaxis (MCP) protein family.</text>
</comment>
<name>A0ABT4CZY3_9CLOT</name>
<keyword evidence="4" id="KW-1133">Transmembrane helix</keyword>
<dbReference type="InterPro" id="IPR003660">
    <property type="entry name" value="HAMP_dom"/>
</dbReference>
<organism evidence="7 8">
    <name type="scientific">Clostridium aestuarii</name>
    <dbReference type="NCBI Taxonomy" id="338193"/>
    <lineage>
        <taxon>Bacteria</taxon>
        <taxon>Bacillati</taxon>
        <taxon>Bacillota</taxon>
        <taxon>Clostridia</taxon>
        <taxon>Eubacteriales</taxon>
        <taxon>Clostridiaceae</taxon>
        <taxon>Clostridium</taxon>
    </lineage>
</organism>
<dbReference type="Pfam" id="PF00015">
    <property type="entry name" value="MCPsignal"/>
    <property type="match status" value="1"/>
</dbReference>
<dbReference type="Gene3D" id="6.10.340.10">
    <property type="match status" value="1"/>
</dbReference>
<accession>A0ABT4CZY3</accession>
<sequence>MEIKSTKVNQRKTKEKSLKNYILGINLLVIAVPIVFISIFSAYMCIDETTNNLGYIYTVLGVSIVSILIASFISKIVLRKILKPLNKISYIINKLRDGDFSQKVDRNDIEYIEAQDTVDSLNEMIDNTVVILQGMKIYSDSLKKSSQKLCIMSQDANTISDKVSNAMNHIADGTLIQAKKLEDGANNANQLGKEIEKSIQDGINMIEASDIVKESTNEGKEEVYQLKGVFKKTKKANEDAVHEVERLALNSAKISNITSTIKQISEQTNLLSLNASIEAARAGAAGRGFVVVAEEVKKLAEESSVYVTDIDKVLNEITNAINSVLEKIKYFIKLNSATEKSIEVTTLSFENIDNCIDILEASVKEVNVSLSDIDMDKDEVINNINEGAGVAQEALAITEEISSDAQNYTESLIEVVSSAENLNVVSKELEELISRYKFV</sequence>
<evidence type="ECO:0000259" key="5">
    <source>
        <dbReference type="PROSITE" id="PS50111"/>
    </source>
</evidence>
<dbReference type="CDD" id="cd06225">
    <property type="entry name" value="HAMP"/>
    <property type="match status" value="1"/>
</dbReference>